<dbReference type="GO" id="GO:0003700">
    <property type="term" value="F:DNA-binding transcription factor activity"/>
    <property type="evidence" value="ECO:0007669"/>
    <property type="project" value="InterPro"/>
</dbReference>
<evidence type="ECO:0000259" key="13">
    <source>
        <dbReference type="PROSITE" id="PS50110"/>
    </source>
</evidence>
<evidence type="ECO:0000256" key="8">
    <source>
        <dbReference type="ARBA" id="ARBA00023159"/>
    </source>
</evidence>
<keyword evidence="6" id="KW-0805">Transcription regulation</keyword>
<dbReference type="Pfam" id="PF00249">
    <property type="entry name" value="Myb_DNA-binding"/>
    <property type="match status" value="1"/>
</dbReference>
<dbReference type="InterPro" id="IPR011006">
    <property type="entry name" value="CheY-like_superfamily"/>
</dbReference>
<feature type="region of interest" description="Disordered" evidence="12">
    <location>
        <begin position="164"/>
        <end position="228"/>
    </location>
</feature>
<dbReference type="SUPFAM" id="SSF52172">
    <property type="entry name" value="CheY-like"/>
    <property type="match status" value="1"/>
</dbReference>
<keyword evidence="3 11" id="KW-0597">Phosphoprotein</keyword>
<name>A0AAV7HDF3_DENCH</name>
<dbReference type="CDD" id="cd17584">
    <property type="entry name" value="REC_typeB_ARR-like"/>
    <property type="match status" value="1"/>
</dbReference>
<dbReference type="InterPro" id="IPR017053">
    <property type="entry name" value="Response_reg_B-typ_pln"/>
</dbReference>
<protein>
    <recommendedName>
        <fullName evidence="17">Two-component response regulator</fullName>
    </recommendedName>
</protein>
<evidence type="ECO:0000259" key="14">
    <source>
        <dbReference type="PROSITE" id="PS51294"/>
    </source>
</evidence>
<dbReference type="InterPro" id="IPR045279">
    <property type="entry name" value="ARR-like"/>
</dbReference>
<dbReference type="InterPro" id="IPR001005">
    <property type="entry name" value="SANT/Myb"/>
</dbReference>
<proteinExistence type="inferred from homology"/>
<dbReference type="GO" id="GO:0005634">
    <property type="term" value="C:nucleus"/>
    <property type="evidence" value="ECO:0007669"/>
    <property type="project" value="UniProtKB-SubCell"/>
</dbReference>
<dbReference type="EMBL" id="JAGFBR010000005">
    <property type="protein sequence ID" value="KAH0466902.1"/>
    <property type="molecule type" value="Genomic_DNA"/>
</dbReference>
<dbReference type="FunFam" id="1.10.10.60:FF:000007">
    <property type="entry name" value="Two-component response regulator"/>
    <property type="match status" value="1"/>
</dbReference>
<dbReference type="GO" id="GO:0009736">
    <property type="term" value="P:cytokinin-activated signaling pathway"/>
    <property type="evidence" value="ECO:0007669"/>
    <property type="project" value="UniProtKB-KW"/>
</dbReference>
<evidence type="ECO:0000313" key="15">
    <source>
        <dbReference type="EMBL" id="KAH0466902.1"/>
    </source>
</evidence>
<dbReference type="InterPro" id="IPR001789">
    <property type="entry name" value="Sig_transdc_resp-reg_receiver"/>
</dbReference>
<evidence type="ECO:0000256" key="12">
    <source>
        <dbReference type="SAM" id="MobiDB-lite"/>
    </source>
</evidence>
<feature type="domain" description="HTH myb-type" evidence="14">
    <location>
        <begin position="225"/>
        <end position="284"/>
    </location>
</feature>
<evidence type="ECO:0008006" key="17">
    <source>
        <dbReference type="Google" id="ProtNLM"/>
    </source>
</evidence>
<dbReference type="SMART" id="SM00448">
    <property type="entry name" value="REC"/>
    <property type="match status" value="1"/>
</dbReference>
<dbReference type="Proteomes" id="UP000775213">
    <property type="component" value="Unassembled WGS sequence"/>
</dbReference>
<keyword evidence="8" id="KW-0010">Activator</keyword>
<dbReference type="InterPro" id="IPR017930">
    <property type="entry name" value="Myb_dom"/>
</dbReference>
<evidence type="ECO:0000256" key="9">
    <source>
        <dbReference type="ARBA" id="ARBA00023163"/>
    </source>
</evidence>
<evidence type="ECO:0000256" key="3">
    <source>
        <dbReference type="ARBA" id="ARBA00022553"/>
    </source>
</evidence>
<dbReference type="InterPro" id="IPR009057">
    <property type="entry name" value="Homeodomain-like_sf"/>
</dbReference>
<evidence type="ECO:0000256" key="7">
    <source>
        <dbReference type="ARBA" id="ARBA00023125"/>
    </source>
</evidence>
<keyword evidence="10" id="KW-0539">Nucleus</keyword>
<comment type="subcellular location">
    <subcellularLocation>
        <location evidence="1">Nucleus</location>
    </subcellularLocation>
</comment>
<keyword evidence="4" id="KW-0932">Cytokinin signaling pathway</keyword>
<evidence type="ECO:0000256" key="4">
    <source>
        <dbReference type="ARBA" id="ARBA00022864"/>
    </source>
</evidence>
<evidence type="ECO:0000256" key="2">
    <source>
        <dbReference type="ARBA" id="ARBA00006015"/>
    </source>
</evidence>
<feature type="domain" description="Response regulatory" evidence="13">
    <location>
        <begin position="42"/>
        <end position="157"/>
    </location>
</feature>
<dbReference type="PANTHER" id="PTHR43874">
    <property type="entry name" value="TWO-COMPONENT RESPONSE REGULATOR"/>
    <property type="match status" value="1"/>
</dbReference>
<dbReference type="FunFam" id="3.40.50.2300:FF:000132">
    <property type="entry name" value="Two-component response regulator"/>
    <property type="match status" value="1"/>
</dbReference>
<evidence type="ECO:0000256" key="11">
    <source>
        <dbReference type="PROSITE-ProRule" id="PRU00169"/>
    </source>
</evidence>
<dbReference type="GO" id="GO:0000160">
    <property type="term" value="P:phosphorelay signal transduction system"/>
    <property type="evidence" value="ECO:0007669"/>
    <property type="project" value="UniProtKB-KW"/>
</dbReference>
<keyword evidence="16" id="KW-1185">Reference proteome</keyword>
<dbReference type="PROSITE" id="PS51294">
    <property type="entry name" value="HTH_MYB"/>
    <property type="match status" value="1"/>
</dbReference>
<sequence length="726" mass="79505">MAAMQKLSVQNANAGGSYSSCRVDAGESTALVAPELFPAGLRVLVVDDDVTCLKILEHMLQKCRYHVTTCSEALKALSLLRERKGSFDVVISDVHMPDMDGFKLLELVGLEMDLPVIMMSADGRTSAVMRGIKHGACDYLIKPVRIEELKNIWQHVVRKKWNESKDVEHSGSFEDSDRQRRVGDEAEYDSSVNEGTDGSWKTPKKKRDSKDDEDDGELENEDPSASKKPRVVWSVELHQQFVNAVNQLGIDKAVPKRILELMNVPGLTRENVASHLQKFRLYLKRISGVTQHQSALPNPFCNPVEPNTKVGSLGRLDFHSLAATGQIPPQTLAVLHAELLGRPSGNVVLPVMDSPILLQASSQNPKFLPVEKEIAFGQPLFKCQSGISKPFPPSGINAQDVPSSFSSWPSNQLGVTGSNSELGDVSNTQNNNLLMQMLQHQQQHQQEPFNLVVSESHNAINVRPSCLVVPTQLPNNLNGGNCSMPVNKNSMVVAPQPSNNIQLGSSSVLTTSNSTFNGSSITFDYNILSSQPTNVPLSMGRVSDGDFKKIGLLSSYSTPASVSPSVSSGSVCTSGGAGWRLHNSNMNFDSLNRSPGHLPNLCIPGTEVKSGTSVNYEHARNLGFVGKGTCLPSRFAVDDIESPTNDWNNIKTSVFDDVDKVKQELNLDFLEGSKVEKTMLPNFPSNDFMEILRQDASLNHRSACHIPIQGHRSKWNTRFITGSNDQ</sequence>
<keyword evidence="9" id="KW-0804">Transcription</keyword>
<dbReference type="NCBIfam" id="TIGR01557">
    <property type="entry name" value="myb_SHAQKYF"/>
    <property type="match status" value="1"/>
</dbReference>
<keyword evidence="7" id="KW-0238">DNA-binding</keyword>
<feature type="compositionally biased region" description="Acidic residues" evidence="12">
    <location>
        <begin position="211"/>
        <end position="222"/>
    </location>
</feature>
<reference evidence="15 16" key="1">
    <citation type="journal article" date="2021" name="Hortic Res">
        <title>Chromosome-scale assembly of the Dendrobium chrysotoxum genome enhances the understanding of orchid evolution.</title>
        <authorList>
            <person name="Zhang Y."/>
            <person name="Zhang G.Q."/>
            <person name="Zhang D."/>
            <person name="Liu X.D."/>
            <person name="Xu X.Y."/>
            <person name="Sun W.H."/>
            <person name="Yu X."/>
            <person name="Zhu X."/>
            <person name="Wang Z.W."/>
            <person name="Zhao X."/>
            <person name="Zhong W.Y."/>
            <person name="Chen H."/>
            <person name="Yin W.L."/>
            <person name="Huang T."/>
            <person name="Niu S.C."/>
            <person name="Liu Z.J."/>
        </authorList>
    </citation>
    <scope>NUCLEOTIDE SEQUENCE [LARGE SCALE GENOMIC DNA]</scope>
    <source>
        <strain evidence="15">Lindl</strain>
    </source>
</reference>
<accession>A0AAV7HDF3</accession>
<evidence type="ECO:0000256" key="5">
    <source>
        <dbReference type="ARBA" id="ARBA00023012"/>
    </source>
</evidence>
<feature type="modified residue" description="4-aspartylphosphate" evidence="11">
    <location>
        <position position="93"/>
    </location>
</feature>
<organism evidence="15 16">
    <name type="scientific">Dendrobium chrysotoxum</name>
    <name type="common">Orchid</name>
    <dbReference type="NCBI Taxonomy" id="161865"/>
    <lineage>
        <taxon>Eukaryota</taxon>
        <taxon>Viridiplantae</taxon>
        <taxon>Streptophyta</taxon>
        <taxon>Embryophyta</taxon>
        <taxon>Tracheophyta</taxon>
        <taxon>Spermatophyta</taxon>
        <taxon>Magnoliopsida</taxon>
        <taxon>Liliopsida</taxon>
        <taxon>Asparagales</taxon>
        <taxon>Orchidaceae</taxon>
        <taxon>Epidendroideae</taxon>
        <taxon>Malaxideae</taxon>
        <taxon>Dendrobiinae</taxon>
        <taxon>Dendrobium</taxon>
    </lineage>
</organism>
<dbReference type="InterPro" id="IPR006447">
    <property type="entry name" value="Myb_dom_plants"/>
</dbReference>
<gene>
    <name evidence="15" type="ORF">IEQ34_004140</name>
</gene>
<dbReference type="GO" id="GO:0003677">
    <property type="term" value="F:DNA binding"/>
    <property type="evidence" value="ECO:0007669"/>
    <property type="project" value="UniProtKB-KW"/>
</dbReference>
<comment type="caution">
    <text evidence="15">The sequence shown here is derived from an EMBL/GenBank/DDBJ whole genome shotgun (WGS) entry which is preliminary data.</text>
</comment>
<dbReference type="SUPFAM" id="SSF46689">
    <property type="entry name" value="Homeodomain-like"/>
    <property type="match status" value="1"/>
</dbReference>
<feature type="compositionally biased region" description="Basic and acidic residues" evidence="12">
    <location>
        <begin position="164"/>
        <end position="184"/>
    </location>
</feature>
<dbReference type="Gene3D" id="1.10.10.60">
    <property type="entry name" value="Homeodomain-like"/>
    <property type="match status" value="1"/>
</dbReference>
<evidence type="ECO:0000313" key="16">
    <source>
        <dbReference type="Proteomes" id="UP000775213"/>
    </source>
</evidence>
<keyword evidence="5" id="KW-0902">Two-component regulatory system</keyword>
<evidence type="ECO:0000256" key="10">
    <source>
        <dbReference type="ARBA" id="ARBA00023242"/>
    </source>
</evidence>
<dbReference type="Pfam" id="PF00072">
    <property type="entry name" value="Response_reg"/>
    <property type="match status" value="1"/>
</dbReference>
<dbReference type="PANTHER" id="PTHR43874:SF123">
    <property type="entry name" value="TWO-COMPONENT RESPONSE REGULATOR ARR14"/>
    <property type="match status" value="1"/>
</dbReference>
<comment type="similarity">
    <text evidence="2">Belongs to the ARR family. Type-B subfamily.</text>
</comment>
<dbReference type="Gene3D" id="3.40.50.2300">
    <property type="match status" value="1"/>
</dbReference>
<evidence type="ECO:0000256" key="1">
    <source>
        <dbReference type="ARBA" id="ARBA00004123"/>
    </source>
</evidence>
<evidence type="ECO:0000256" key="6">
    <source>
        <dbReference type="ARBA" id="ARBA00023015"/>
    </source>
</evidence>
<dbReference type="PROSITE" id="PS50110">
    <property type="entry name" value="RESPONSE_REGULATORY"/>
    <property type="match status" value="1"/>
</dbReference>
<dbReference type="AlphaFoldDB" id="A0AAV7HDF3"/>
<dbReference type="PIRSF" id="PIRSF036392">
    <property type="entry name" value="RR_ARR_type-B"/>
    <property type="match status" value="1"/>
</dbReference>